<protein>
    <recommendedName>
        <fullName evidence="2">DUF4340 domain-containing protein</fullName>
    </recommendedName>
</protein>
<evidence type="ECO:0000259" key="2">
    <source>
        <dbReference type="Pfam" id="PF14238"/>
    </source>
</evidence>
<dbReference type="AlphaFoldDB" id="A0A2M7VE02"/>
<reference evidence="4" key="1">
    <citation type="submission" date="2017-09" db="EMBL/GenBank/DDBJ databases">
        <title>Depth-based differentiation of microbial function through sediment-hosted aquifers and enrichment of novel symbionts in the deep terrestrial subsurface.</title>
        <authorList>
            <person name="Probst A.J."/>
            <person name="Ladd B."/>
            <person name="Jarett J.K."/>
            <person name="Geller-Mcgrath D.E."/>
            <person name="Sieber C.M.K."/>
            <person name="Emerson J.B."/>
            <person name="Anantharaman K."/>
            <person name="Thomas B.C."/>
            <person name="Malmstrom R."/>
            <person name="Stieglmeier M."/>
            <person name="Klingl A."/>
            <person name="Woyke T."/>
            <person name="Ryan C.M."/>
            <person name="Banfield J.F."/>
        </authorList>
    </citation>
    <scope>NUCLEOTIDE SEQUENCE [LARGE SCALE GENOMIC DNA]</scope>
</reference>
<keyword evidence="1" id="KW-1133">Transmembrane helix</keyword>
<dbReference type="Pfam" id="PF14238">
    <property type="entry name" value="DUF4340"/>
    <property type="match status" value="1"/>
</dbReference>
<dbReference type="InterPro" id="IPR025641">
    <property type="entry name" value="DUF4340"/>
</dbReference>
<name>A0A2M7VE02_9BACT</name>
<keyword evidence="1" id="KW-0812">Transmembrane</keyword>
<feature type="domain" description="DUF4340" evidence="2">
    <location>
        <begin position="85"/>
        <end position="247"/>
    </location>
</feature>
<keyword evidence="1" id="KW-0472">Membrane</keyword>
<evidence type="ECO:0000313" key="3">
    <source>
        <dbReference type="EMBL" id="PIZ98693.1"/>
    </source>
</evidence>
<comment type="caution">
    <text evidence="3">The sequence shown here is derived from an EMBL/GenBank/DDBJ whole genome shotgun (WGS) entry which is preliminary data.</text>
</comment>
<dbReference type="EMBL" id="PFPO01000072">
    <property type="protein sequence ID" value="PIZ98693.1"/>
    <property type="molecule type" value="Genomic_DNA"/>
</dbReference>
<proteinExistence type="predicted"/>
<accession>A0A2M7VE02</accession>
<gene>
    <name evidence="3" type="ORF">COX77_03680</name>
</gene>
<evidence type="ECO:0000256" key="1">
    <source>
        <dbReference type="SAM" id="Phobius"/>
    </source>
</evidence>
<evidence type="ECO:0000313" key="4">
    <source>
        <dbReference type="Proteomes" id="UP000230405"/>
    </source>
</evidence>
<sequence>MSDDEKQKKILFNWQKIKNSIPPISKSNRWLLVFLLILLLIGANYYWPTKKNKLFDFSRVGTTVDHINLQRADTIYQLVKNNNQWFIANKDNQPANQEAIDQLLATVATMNFDQPFSQNPDKQKSFQVDESGWQLSLLSGEQKQLGLIVGKYGPSWPSSYVRLENSNDVYLVNSPLTQIIEQSDWRDLTIIKATEGQIQRVEWAGKMIIEKKDNKWSFTTPANIIIDENKLQPVFTSLANFLALDISAEKKESLSAKPKILILKITTPEGLKELNFWSKDQDQYWVTRSDSDIVYIISKGLYVNIDQEIKNLKK</sequence>
<organism evidence="3 4">
    <name type="scientific">Candidatus Komeilibacteria bacterium CG_4_10_14_0_2_um_filter_37_10</name>
    <dbReference type="NCBI Taxonomy" id="1974470"/>
    <lineage>
        <taxon>Bacteria</taxon>
        <taxon>Candidatus Komeiliibacteriota</taxon>
    </lineage>
</organism>
<dbReference type="Proteomes" id="UP000230405">
    <property type="component" value="Unassembled WGS sequence"/>
</dbReference>
<feature type="transmembrane region" description="Helical" evidence="1">
    <location>
        <begin position="30"/>
        <end position="47"/>
    </location>
</feature>